<name>A0A8J3NKE5_9ACTN</name>
<feature type="transmembrane region" description="Helical" evidence="2">
    <location>
        <begin position="240"/>
        <end position="261"/>
    </location>
</feature>
<organism evidence="3 4">
    <name type="scientific">Catellatospora bangladeshensis</name>
    <dbReference type="NCBI Taxonomy" id="310355"/>
    <lineage>
        <taxon>Bacteria</taxon>
        <taxon>Bacillati</taxon>
        <taxon>Actinomycetota</taxon>
        <taxon>Actinomycetes</taxon>
        <taxon>Micromonosporales</taxon>
        <taxon>Micromonosporaceae</taxon>
        <taxon>Catellatospora</taxon>
    </lineage>
</organism>
<feature type="compositionally biased region" description="Basic and acidic residues" evidence="1">
    <location>
        <begin position="1"/>
        <end position="15"/>
    </location>
</feature>
<feature type="transmembrane region" description="Helical" evidence="2">
    <location>
        <begin position="35"/>
        <end position="55"/>
    </location>
</feature>
<dbReference type="AlphaFoldDB" id="A0A8J3NKE5"/>
<comment type="caution">
    <text evidence="3">The sequence shown here is derived from an EMBL/GenBank/DDBJ whole genome shotgun (WGS) entry which is preliminary data.</text>
</comment>
<feature type="transmembrane region" description="Helical" evidence="2">
    <location>
        <begin position="162"/>
        <end position="178"/>
    </location>
</feature>
<keyword evidence="2" id="KW-0812">Transmembrane</keyword>
<keyword evidence="2" id="KW-1133">Transmembrane helix</keyword>
<dbReference type="PANTHER" id="PTHR41771">
    <property type="entry name" value="MEMBRANE PROTEIN-RELATED"/>
    <property type="match status" value="1"/>
</dbReference>
<evidence type="ECO:0008006" key="5">
    <source>
        <dbReference type="Google" id="ProtNLM"/>
    </source>
</evidence>
<keyword evidence="4" id="KW-1185">Reference proteome</keyword>
<feature type="transmembrane region" description="Helical" evidence="2">
    <location>
        <begin position="211"/>
        <end position="228"/>
    </location>
</feature>
<accession>A0A8J3NKE5</accession>
<keyword evidence="2" id="KW-0472">Membrane</keyword>
<feature type="transmembrane region" description="Helical" evidence="2">
    <location>
        <begin position="340"/>
        <end position="363"/>
    </location>
</feature>
<gene>
    <name evidence="3" type="ORF">Cba03nite_57040</name>
</gene>
<feature type="region of interest" description="Disordered" evidence="1">
    <location>
        <begin position="1"/>
        <end position="28"/>
    </location>
</feature>
<dbReference type="PANTHER" id="PTHR41771:SF1">
    <property type="entry name" value="MEMBRANE PROTEIN"/>
    <property type="match status" value="1"/>
</dbReference>
<protein>
    <recommendedName>
        <fullName evidence="5">YibE/F family protein</fullName>
    </recommendedName>
</protein>
<sequence>MNPAHDLDSAEDHHPGHGHSHGGPAAPASRRATRLTLMALIPAALLTLAGLVLLWPGPIKAEPWTGPAQADGVVQTVRIVDCADTGEEPVQIPGQQEAPRCGEVTVKLTTGAEAGKVVSTAVPSGPGAPDVAPGDNVIVMQTEDFEDGSLRYDITDHDRADGLWMLVLAFVGAVVAFGRWRGVTALVGLAFTFAVLLMFVVPAILEGSSPLLVAIVGSAAIMLVVLYLTHGINAPTSMAVLGTLTALALTGLLSALSVSLLHLTGMASEESVYVTFVNADINMPGLLLAGILIGALGVLDDVTITQAYTVTELAHANPRLGFLGLYRAASRVGRAHITSVINTIVLAYAGASLPTLLLLTAGGAPLGEMLTTEFLAQEIVRSIVGTIGLIAAVPITTALAALVNHGGEGSPLSRRRRTRRPDTLEQAWGLPAEEAPAAHRPSPLPR</sequence>
<proteinExistence type="predicted"/>
<dbReference type="Proteomes" id="UP000601223">
    <property type="component" value="Unassembled WGS sequence"/>
</dbReference>
<reference evidence="3 4" key="1">
    <citation type="submission" date="2021-01" db="EMBL/GenBank/DDBJ databases">
        <title>Whole genome shotgun sequence of Catellatospora bangladeshensis NBRC 107357.</title>
        <authorList>
            <person name="Komaki H."/>
            <person name="Tamura T."/>
        </authorList>
    </citation>
    <scope>NUCLEOTIDE SEQUENCE [LARGE SCALE GENOMIC DNA]</scope>
    <source>
        <strain evidence="3 4">NBRC 107357</strain>
    </source>
</reference>
<feature type="transmembrane region" description="Helical" evidence="2">
    <location>
        <begin position="383"/>
        <end position="407"/>
    </location>
</feature>
<evidence type="ECO:0000256" key="1">
    <source>
        <dbReference type="SAM" id="MobiDB-lite"/>
    </source>
</evidence>
<dbReference type="InterPro" id="IPR012507">
    <property type="entry name" value="YibE_F"/>
</dbReference>
<feature type="transmembrane region" description="Helical" evidence="2">
    <location>
        <begin position="281"/>
        <end position="299"/>
    </location>
</feature>
<dbReference type="RefSeq" id="WP_239126067.1">
    <property type="nucleotide sequence ID" value="NZ_BONF01000036.1"/>
</dbReference>
<feature type="region of interest" description="Disordered" evidence="1">
    <location>
        <begin position="406"/>
        <end position="446"/>
    </location>
</feature>
<dbReference type="EMBL" id="BONF01000036">
    <property type="protein sequence ID" value="GIF84355.1"/>
    <property type="molecule type" value="Genomic_DNA"/>
</dbReference>
<evidence type="ECO:0000313" key="4">
    <source>
        <dbReference type="Proteomes" id="UP000601223"/>
    </source>
</evidence>
<dbReference type="Pfam" id="PF07907">
    <property type="entry name" value="YibE_F"/>
    <property type="match status" value="1"/>
</dbReference>
<evidence type="ECO:0000313" key="3">
    <source>
        <dbReference type="EMBL" id="GIF84355.1"/>
    </source>
</evidence>
<evidence type="ECO:0000256" key="2">
    <source>
        <dbReference type="SAM" id="Phobius"/>
    </source>
</evidence>
<feature type="transmembrane region" description="Helical" evidence="2">
    <location>
        <begin position="185"/>
        <end position="205"/>
    </location>
</feature>